<proteinExistence type="predicted"/>
<dbReference type="EMBL" id="VSSQ01044058">
    <property type="protein sequence ID" value="MPM97843.1"/>
    <property type="molecule type" value="Genomic_DNA"/>
</dbReference>
<organism evidence="1">
    <name type="scientific">bioreactor metagenome</name>
    <dbReference type="NCBI Taxonomy" id="1076179"/>
    <lineage>
        <taxon>unclassified sequences</taxon>
        <taxon>metagenomes</taxon>
        <taxon>ecological metagenomes</taxon>
    </lineage>
</organism>
<comment type="caution">
    <text evidence="1">The sequence shown here is derived from an EMBL/GenBank/DDBJ whole genome shotgun (WGS) entry which is preliminary data.</text>
</comment>
<dbReference type="SUPFAM" id="SSF56935">
    <property type="entry name" value="Porins"/>
    <property type="match status" value="1"/>
</dbReference>
<evidence type="ECO:0008006" key="2">
    <source>
        <dbReference type="Google" id="ProtNLM"/>
    </source>
</evidence>
<protein>
    <recommendedName>
        <fullName evidence="2">TonB-dependent receptor SusC</fullName>
    </recommendedName>
</protein>
<reference evidence="1" key="1">
    <citation type="submission" date="2019-08" db="EMBL/GenBank/DDBJ databases">
        <authorList>
            <person name="Kucharzyk K."/>
            <person name="Murdoch R.W."/>
            <person name="Higgins S."/>
            <person name="Loffler F."/>
        </authorList>
    </citation>
    <scope>NUCLEOTIDE SEQUENCE</scope>
</reference>
<accession>A0A645EAJ9</accession>
<evidence type="ECO:0000313" key="1">
    <source>
        <dbReference type="EMBL" id="MPM97843.1"/>
    </source>
</evidence>
<dbReference type="AlphaFoldDB" id="A0A645EAJ9"/>
<name>A0A645EAJ9_9ZZZZ</name>
<sequence length="155" mass="17704">MPHWTGGLNMIFNYKNFDLQALFQGAFGFNQLINLRPGPNYTVLVYNERWTPENNKRDGLLERLGGANSNTWYSDFRLKKSDYLRLKTLSLGYSLPSSLIKRIGINDMRLYLAGTNLLTFSGLNKYTIDPEGQSGNTGKYYPQMRTISLGLNISF</sequence>
<gene>
    <name evidence="1" type="ORF">SDC9_145023</name>
</gene>